<gene>
    <name evidence="2" type="ORF">FGG12_02285</name>
    <name evidence="3" type="ORF">M5D45_06210</name>
</gene>
<evidence type="ECO:0000313" key="5">
    <source>
        <dbReference type="Proteomes" id="UP001056132"/>
    </source>
</evidence>
<reference evidence="2 4" key="1">
    <citation type="submission" date="2019-05" db="EMBL/GenBank/DDBJ databases">
        <title>Whole genome sequence analysis of Cupriavidus campinensis S14E4C strain.</title>
        <authorList>
            <person name="Abbaszade G."/>
            <person name="Szabo A."/>
            <person name="Toumi M."/>
            <person name="Toth E."/>
        </authorList>
    </citation>
    <scope>NUCLEOTIDE SEQUENCE [LARGE SCALE GENOMIC DNA]</scope>
    <source>
        <strain evidence="2 4">S14E4C</strain>
    </source>
</reference>
<feature type="signal peptide" evidence="1">
    <location>
        <begin position="1"/>
        <end position="29"/>
    </location>
</feature>
<protein>
    <submittedName>
        <fullName evidence="3">Uncharacterized protein</fullName>
    </submittedName>
</protein>
<dbReference type="KEGG" id="ccam:M5D45_06210"/>
<evidence type="ECO:0000256" key="1">
    <source>
        <dbReference type="SAM" id="SignalP"/>
    </source>
</evidence>
<keyword evidence="1" id="KW-0732">Signal</keyword>
<dbReference type="Proteomes" id="UP000318943">
    <property type="component" value="Unassembled WGS sequence"/>
</dbReference>
<reference evidence="3" key="3">
    <citation type="submission" date="2022-05" db="EMBL/GenBank/DDBJ databases">
        <authorList>
            <person name="Kunte H.-J."/>
        </authorList>
    </citation>
    <scope>NUCLEOTIDE SEQUENCE</scope>
    <source>
        <strain evidence="3">G5</strain>
    </source>
</reference>
<name>A0AAE9L3I9_9BURK</name>
<proteinExistence type="predicted"/>
<evidence type="ECO:0000313" key="3">
    <source>
        <dbReference type="EMBL" id="URF05399.1"/>
    </source>
</evidence>
<evidence type="ECO:0000313" key="4">
    <source>
        <dbReference type="Proteomes" id="UP000318943"/>
    </source>
</evidence>
<evidence type="ECO:0000313" key="2">
    <source>
        <dbReference type="EMBL" id="TSP14503.1"/>
    </source>
</evidence>
<organism evidence="3 5">
    <name type="scientific">Cupriavidus campinensis</name>
    <dbReference type="NCBI Taxonomy" id="151783"/>
    <lineage>
        <taxon>Bacteria</taxon>
        <taxon>Pseudomonadati</taxon>
        <taxon>Pseudomonadota</taxon>
        <taxon>Betaproteobacteria</taxon>
        <taxon>Burkholderiales</taxon>
        <taxon>Burkholderiaceae</taxon>
        <taxon>Cupriavidus</taxon>
    </lineage>
</organism>
<dbReference type="AlphaFoldDB" id="A0AAE9L3I9"/>
<dbReference type="EMBL" id="VCIZ01000001">
    <property type="protein sequence ID" value="TSP14503.1"/>
    <property type="molecule type" value="Genomic_DNA"/>
</dbReference>
<dbReference type="EMBL" id="CP097330">
    <property type="protein sequence ID" value="URF05399.1"/>
    <property type="molecule type" value="Genomic_DNA"/>
</dbReference>
<feature type="chain" id="PRO_5042032453" evidence="1">
    <location>
        <begin position="30"/>
        <end position="530"/>
    </location>
</feature>
<dbReference type="Proteomes" id="UP001056132">
    <property type="component" value="Chromosome 1"/>
</dbReference>
<dbReference type="RefSeq" id="WP_144195762.1">
    <property type="nucleotide sequence ID" value="NZ_CAJPVH010000019.1"/>
</dbReference>
<reference evidence="3" key="2">
    <citation type="journal article" date="2022" name="Microbiol. Resour. Announc.">
        <title>Genome Sequence of Cupriavidus campinensis Strain G5, a Member of a Bacterial Consortium Capable of Polyethylene Degradation.</title>
        <authorList>
            <person name="Schneider B."/>
            <person name="Pfeiffer F."/>
            <person name="Dyall-Smith M."/>
            <person name="Kunte H.J."/>
        </authorList>
    </citation>
    <scope>NUCLEOTIDE SEQUENCE</scope>
    <source>
        <strain evidence="3">G5</strain>
    </source>
</reference>
<keyword evidence="4" id="KW-1185">Reference proteome</keyword>
<sequence length="530" mass="55252">MFRFCTVRTWRRMAVAIGLMTGASQFASAGTPVPNPFLAAPTYAITHFDSSQSDTFPYAVTGGSRTVAPPPPLQLSQATNGPVNIMTFASTSPNYMWGVSPTGVTYISVANDAFTPVARALLPGATATLQTTLLGLLTNPIGTVAQAQAIVAQLLPTGGIPSAYGVVDNNNVLYINSGNQILALALNVPAVPLLGISVVRSLNAATFLQPGENLAGVVMTYDGKLVVLGTRSVSIVDRSFTGPVHTVTLGADESVSNSAAVDENNGIYVVSDKILRKLVWTGSALSQNAADGAWSSPYPSGDTFPTVFGSGSGSTPTLMGFGTDPDKLVVITDGLTRMSLLAFWRDQIPAGFTNRLAGQIQVNCGLPAAYPIQSDQSVAVNGYGAFVVNNVSAADGSTGSGTSAIVDGLIRGPLLPSPIGVERFAWNPQTHAWTSTWARSDISSNSMVPAVSAGSNLVFTNGYYQNGWGWVVTGLDWNTGATVHQTILGTGIWGNGFYAVVQFLPDGDLLFNSIIGPTRVQQPSGIINPL</sequence>
<accession>A0AAE9L3I9</accession>